<evidence type="ECO:0000256" key="6">
    <source>
        <dbReference type="ARBA" id="ARBA00029467"/>
    </source>
</evidence>
<evidence type="ECO:0000256" key="7">
    <source>
        <dbReference type="SAM" id="Phobius"/>
    </source>
</evidence>
<dbReference type="AlphaFoldDB" id="A0ABD1TXW7"/>
<keyword evidence="5 7" id="KW-0472">Membrane</keyword>
<sequence>MAFTPGKMAVVVAFLGLVSFICGVIAETSKPPAGEAITGRGVVICKYPSDPSIVLGYISFAFLVASSIAGYYSLFYPYKNKSIPQSEFFSNCWCSSFFNVAVATTGLAATFLLWPTITEHLYHINNISSNLDYDCPTAKTGLLGGGAFVSLSAALFWLVSLMLANNVRVDYLEESLS</sequence>
<keyword evidence="2 7" id="KW-0812">Transmembrane</keyword>
<proteinExistence type="inferred from homology"/>
<comment type="similarity">
    <text evidence="6">Belongs to the DESIGUAL family.</text>
</comment>
<comment type="caution">
    <text evidence="9">The sequence shown here is derived from an EMBL/GenBank/DDBJ whole genome shotgun (WGS) entry which is preliminary data.</text>
</comment>
<feature type="transmembrane region" description="Helical" evidence="7">
    <location>
        <begin position="88"/>
        <end position="114"/>
    </location>
</feature>
<feature type="chain" id="PRO_5044883501" evidence="8">
    <location>
        <begin position="27"/>
        <end position="177"/>
    </location>
</feature>
<dbReference type="GO" id="GO:0012505">
    <property type="term" value="C:endomembrane system"/>
    <property type="evidence" value="ECO:0007669"/>
    <property type="project" value="UniProtKB-SubCell"/>
</dbReference>
<evidence type="ECO:0000256" key="3">
    <source>
        <dbReference type="ARBA" id="ARBA00022729"/>
    </source>
</evidence>
<dbReference type="InterPro" id="IPR009606">
    <property type="entry name" value="DEAL/Modifying_wall_lignin1/2"/>
</dbReference>
<feature type="transmembrane region" description="Helical" evidence="7">
    <location>
        <begin position="142"/>
        <end position="164"/>
    </location>
</feature>
<accession>A0ABD1TXW7</accession>
<evidence type="ECO:0000313" key="9">
    <source>
        <dbReference type="EMBL" id="KAL2517403.1"/>
    </source>
</evidence>
<feature type="transmembrane region" description="Helical" evidence="7">
    <location>
        <begin position="54"/>
        <end position="76"/>
    </location>
</feature>
<name>A0ABD1TXW7_9LAMI</name>
<reference evidence="10" key="1">
    <citation type="submission" date="2024-07" db="EMBL/GenBank/DDBJ databases">
        <title>Two chromosome-level genome assemblies of Korean endemic species Abeliophyllum distichum and Forsythia ovata (Oleaceae).</title>
        <authorList>
            <person name="Jang H."/>
        </authorList>
    </citation>
    <scope>NUCLEOTIDE SEQUENCE [LARGE SCALE GENOMIC DNA]</scope>
</reference>
<evidence type="ECO:0000313" key="10">
    <source>
        <dbReference type="Proteomes" id="UP001604336"/>
    </source>
</evidence>
<keyword evidence="4 7" id="KW-1133">Transmembrane helix</keyword>
<feature type="signal peptide" evidence="8">
    <location>
        <begin position="1"/>
        <end position="26"/>
    </location>
</feature>
<evidence type="ECO:0000256" key="2">
    <source>
        <dbReference type="ARBA" id="ARBA00022692"/>
    </source>
</evidence>
<organism evidence="9 10">
    <name type="scientific">Abeliophyllum distichum</name>
    <dbReference type="NCBI Taxonomy" id="126358"/>
    <lineage>
        <taxon>Eukaryota</taxon>
        <taxon>Viridiplantae</taxon>
        <taxon>Streptophyta</taxon>
        <taxon>Embryophyta</taxon>
        <taxon>Tracheophyta</taxon>
        <taxon>Spermatophyta</taxon>
        <taxon>Magnoliopsida</taxon>
        <taxon>eudicotyledons</taxon>
        <taxon>Gunneridae</taxon>
        <taxon>Pentapetalae</taxon>
        <taxon>asterids</taxon>
        <taxon>lamiids</taxon>
        <taxon>Lamiales</taxon>
        <taxon>Oleaceae</taxon>
        <taxon>Forsythieae</taxon>
        <taxon>Abeliophyllum</taxon>
    </lineage>
</organism>
<evidence type="ECO:0000256" key="5">
    <source>
        <dbReference type="ARBA" id="ARBA00023136"/>
    </source>
</evidence>
<evidence type="ECO:0000256" key="4">
    <source>
        <dbReference type="ARBA" id="ARBA00022989"/>
    </source>
</evidence>
<dbReference type="Pfam" id="PF06749">
    <property type="entry name" value="DUF1218"/>
    <property type="match status" value="1"/>
</dbReference>
<evidence type="ECO:0000256" key="8">
    <source>
        <dbReference type="SAM" id="SignalP"/>
    </source>
</evidence>
<dbReference type="Proteomes" id="UP001604336">
    <property type="component" value="Unassembled WGS sequence"/>
</dbReference>
<dbReference type="PANTHER" id="PTHR31769">
    <property type="entry name" value="OS07G0462200 PROTEIN-RELATED"/>
    <property type="match status" value="1"/>
</dbReference>
<dbReference type="EMBL" id="JBFOLK010000004">
    <property type="protein sequence ID" value="KAL2517403.1"/>
    <property type="molecule type" value="Genomic_DNA"/>
</dbReference>
<dbReference type="InterPro" id="IPR052222">
    <property type="entry name" value="DESIGUAL"/>
</dbReference>
<gene>
    <name evidence="9" type="ORF">Adt_13650</name>
</gene>
<evidence type="ECO:0000256" key="1">
    <source>
        <dbReference type="ARBA" id="ARBA00004127"/>
    </source>
</evidence>
<keyword evidence="10" id="KW-1185">Reference proteome</keyword>
<protein>
    <submittedName>
        <fullName evidence="9">Uncharacterized protein</fullName>
    </submittedName>
</protein>
<comment type="subcellular location">
    <subcellularLocation>
        <location evidence="1">Endomembrane system</location>
        <topology evidence="1">Multi-pass membrane protein</topology>
    </subcellularLocation>
</comment>
<keyword evidence="3 8" id="KW-0732">Signal</keyword>